<evidence type="ECO:0000256" key="1">
    <source>
        <dbReference type="ARBA" id="ARBA00006354"/>
    </source>
</evidence>
<evidence type="ECO:0000313" key="4">
    <source>
        <dbReference type="EMBL" id="MFC0410498.1"/>
    </source>
</evidence>
<dbReference type="NCBIfam" id="TIGR00368">
    <property type="entry name" value="YifB family Mg chelatase-like AAA ATPase"/>
    <property type="match status" value="1"/>
</dbReference>
<organism evidence="4 5">
    <name type="scientific">Roseomonas elaeocarpi</name>
    <dbReference type="NCBI Taxonomy" id="907779"/>
    <lineage>
        <taxon>Bacteria</taxon>
        <taxon>Pseudomonadati</taxon>
        <taxon>Pseudomonadota</taxon>
        <taxon>Alphaproteobacteria</taxon>
        <taxon>Acetobacterales</taxon>
        <taxon>Roseomonadaceae</taxon>
        <taxon>Roseomonas</taxon>
    </lineage>
</organism>
<dbReference type="Proteomes" id="UP001589865">
    <property type="component" value="Unassembled WGS sequence"/>
</dbReference>
<sequence length="499" mass="52215">MTIARVSTFAFSGIEAIPVEVQVQVAPGLPGFTVVGMPNKAVAESRERVRAVFSSLGLSLPPRRVLVNLAPADLPKEGTHFDLPIALSLLAAMEVIPPAEVIGYAALGELALDGAIGPTTGILLAALEAGRLGLGLVCPKAQAAEAAWAADAEILAADDLRVLIAHFQGRQILSPPARPVAAPEARADGPCLSEVRGQESAKRALEVAAAGSHNLLFVGPPGAGKSMLAERMAGILPPLTQREALEVSTIRSVAGLPLGNVLSSRPPFRNPHHSASQAALTGGGPRGRPGEITLAHRGVLFLDELPEFPRPALEALRQPLESGEVVVSRVAAHVTYPARVQLVAAMNPCRCGHLGEAGRECGRAPRCGEDYRAKLSGPVLDRLDMVVGVQPIPATELSRAPAGEPSAAVAARVAAARERQRVRWGEDGPRTNAEAPIAALQPSISADAMTLAEQAVERLRLSNRGFVRTLRVARSIADLAGEAAVERAHVAEALAYRQR</sequence>
<gene>
    <name evidence="4" type="ORF">ACFFGY_19780</name>
</gene>
<dbReference type="InterPro" id="IPR004482">
    <property type="entry name" value="Mg_chelat-rel"/>
</dbReference>
<dbReference type="Pfam" id="PF13541">
    <property type="entry name" value="ChlI"/>
    <property type="match status" value="1"/>
</dbReference>
<comment type="caution">
    <text evidence="4">The sequence shown here is derived from an EMBL/GenBank/DDBJ whole genome shotgun (WGS) entry which is preliminary data.</text>
</comment>
<accession>A0ABV6JXN4</accession>
<dbReference type="EMBL" id="JBHLUN010000015">
    <property type="protein sequence ID" value="MFC0410498.1"/>
    <property type="molecule type" value="Genomic_DNA"/>
</dbReference>
<protein>
    <submittedName>
        <fullName evidence="4">YifB family Mg chelatase-like AAA ATPase</fullName>
    </submittedName>
</protein>
<dbReference type="PANTHER" id="PTHR32039:SF7">
    <property type="entry name" value="COMPETENCE PROTEIN COMM"/>
    <property type="match status" value="1"/>
</dbReference>
<dbReference type="RefSeq" id="WP_377046247.1">
    <property type="nucleotide sequence ID" value="NZ_JBHLUN010000015.1"/>
</dbReference>
<reference evidence="4 5" key="1">
    <citation type="submission" date="2024-09" db="EMBL/GenBank/DDBJ databases">
        <authorList>
            <person name="Sun Q."/>
            <person name="Mori K."/>
        </authorList>
    </citation>
    <scope>NUCLEOTIDE SEQUENCE [LARGE SCALE GENOMIC DNA]</scope>
    <source>
        <strain evidence="4 5">TBRC 5777</strain>
    </source>
</reference>
<comment type="similarity">
    <text evidence="1">Belongs to the Mg-chelatase subunits D/I family. ComM subfamily.</text>
</comment>
<feature type="domain" description="AAA+ ATPase" evidence="3">
    <location>
        <begin position="211"/>
        <end position="393"/>
    </location>
</feature>
<dbReference type="InterPro" id="IPR000523">
    <property type="entry name" value="Mg_chelatse_chII-like_cat_dom"/>
</dbReference>
<dbReference type="Gene3D" id="3.30.230.10">
    <property type="match status" value="1"/>
</dbReference>
<proteinExistence type="inferred from homology"/>
<evidence type="ECO:0000259" key="3">
    <source>
        <dbReference type="SMART" id="SM00382"/>
    </source>
</evidence>
<dbReference type="Pfam" id="PF13335">
    <property type="entry name" value="Mg_chelatase_C"/>
    <property type="match status" value="1"/>
</dbReference>
<dbReference type="Gene3D" id="3.40.50.300">
    <property type="entry name" value="P-loop containing nucleotide triphosphate hydrolases"/>
    <property type="match status" value="1"/>
</dbReference>
<evidence type="ECO:0000256" key="2">
    <source>
        <dbReference type="SAM" id="MobiDB-lite"/>
    </source>
</evidence>
<dbReference type="SMART" id="SM00382">
    <property type="entry name" value="AAA"/>
    <property type="match status" value="1"/>
</dbReference>
<dbReference type="PANTHER" id="PTHR32039">
    <property type="entry name" value="MAGNESIUM-CHELATASE SUBUNIT CHLI"/>
    <property type="match status" value="1"/>
</dbReference>
<dbReference type="InterPro" id="IPR027417">
    <property type="entry name" value="P-loop_NTPase"/>
</dbReference>
<dbReference type="Pfam" id="PF01078">
    <property type="entry name" value="Mg_chelatase"/>
    <property type="match status" value="1"/>
</dbReference>
<evidence type="ECO:0000313" key="5">
    <source>
        <dbReference type="Proteomes" id="UP001589865"/>
    </source>
</evidence>
<dbReference type="InterPro" id="IPR045006">
    <property type="entry name" value="CHLI-like"/>
</dbReference>
<dbReference type="InterPro" id="IPR014721">
    <property type="entry name" value="Ribsml_uS5_D2-typ_fold_subgr"/>
</dbReference>
<feature type="region of interest" description="Disordered" evidence="2">
    <location>
        <begin position="265"/>
        <end position="289"/>
    </location>
</feature>
<dbReference type="SUPFAM" id="SSF54211">
    <property type="entry name" value="Ribosomal protein S5 domain 2-like"/>
    <property type="match status" value="1"/>
</dbReference>
<dbReference type="SUPFAM" id="SSF52540">
    <property type="entry name" value="P-loop containing nucleoside triphosphate hydrolases"/>
    <property type="match status" value="1"/>
</dbReference>
<dbReference type="InterPro" id="IPR025158">
    <property type="entry name" value="Mg_chelat-rel_C"/>
</dbReference>
<keyword evidence="5" id="KW-1185">Reference proteome</keyword>
<dbReference type="InterPro" id="IPR020568">
    <property type="entry name" value="Ribosomal_Su5_D2-typ_SF"/>
</dbReference>
<dbReference type="InterPro" id="IPR003593">
    <property type="entry name" value="AAA+_ATPase"/>
</dbReference>
<name>A0ABV6JXN4_9PROT</name>